<dbReference type="InterPro" id="IPR029058">
    <property type="entry name" value="AB_hydrolase_fold"/>
</dbReference>
<accession>A0ABU2X7Q1</accession>
<evidence type="ECO:0000259" key="2">
    <source>
        <dbReference type="Pfam" id="PF09994"/>
    </source>
</evidence>
<organism evidence="3 4">
    <name type="scientific">Streptomyces lonegramiae</name>
    <dbReference type="NCBI Taxonomy" id="3075524"/>
    <lineage>
        <taxon>Bacteria</taxon>
        <taxon>Bacillati</taxon>
        <taxon>Actinomycetota</taxon>
        <taxon>Actinomycetes</taxon>
        <taxon>Kitasatosporales</taxon>
        <taxon>Streptomycetaceae</taxon>
        <taxon>Streptomyces</taxon>
    </lineage>
</organism>
<dbReference type="InterPro" id="IPR018712">
    <property type="entry name" value="Tle1-like_cat"/>
</dbReference>
<feature type="domain" description="T6SS Phospholipase effector Tle1-like catalytic" evidence="2">
    <location>
        <begin position="3"/>
        <end position="264"/>
    </location>
</feature>
<reference evidence="3" key="1">
    <citation type="submission" date="2024-05" db="EMBL/GenBank/DDBJ databases">
        <title>30 novel species of actinomycetes from the DSMZ collection.</title>
        <authorList>
            <person name="Nouioui I."/>
        </authorList>
    </citation>
    <scope>NUCLEOTIDE SEQUENCE</scope>
    <source>
        <strain evidence="3">DSM 41529</strain>
    </source>
</reference>
<dbReference type="PANTHER" id="PTHR33840">
    <property type="match status" value="1"/>
</dbReference>
<dbReference type="EMBL" id="JAVRFD010000001">
    <property type="protein sequence ID" value="MDT0541957.1"/>
    <property type="molecule type" value="Genomic_DNA"/>
</dbReference>
<protein>
    <submittedName>
        <fullName evidence="3">DUF2235 domain-containing protein</fullName>
    </submittedName>
</protein>
<feature type="region of interest" description="Disordered" evidence="1">
    <location>
        <begin position="366"/>
        <end position="385"/>
    </location>
</feature>
<dbReference type="PANTHER" id="PTHR33840:SF1">
    <property type="entry name" value="TLE1 PHOSPHOLIPASE DOMAIN-CONTAINING PROTEIN"/>
    <property type="match status" value="1"/>
</dbReference>
<comment type="caution">
    <text evidence="3">The sequence shown here is derived from an EMBL/GenBank/DDBJ whole genome shotgun (WGS) entry which is preliminary data.</text>
</comment>
<dbReference type="SUPFAM" id="SSF53474">
    <property type="entry name" value="alpha/beta-Hydrolases"/>
    <property type="match status" value="1"/>
</dbReference>
<keyword evidence="4" id="KW-1185">Reference proteome</keyword>
<proteinExistence type="predicted"/>
<evidence type="ECO:0000313" key="3">
    <source>
        <dbReference type="EMBL" id="MDT0541957.1"/>
    </source>
</evidence>
<dbReference type="RefSeq" id="WP_311722248.1">
    <property type="nucleotide sequence ID" value="NZ_JAVRFD010000001.1"/>
</dbReference>
<dbReference type="Proteomes" id="UP001180754">
    <property type="component" value="Unassembled WGS sequence"/>
</dbReference>
<sequence length="385" mass="43110">MPKRLVVCCDGTWNTPDQTEDRRPCPTNVTKLALTVASEDSGGNRQCVYYHRGVGTSRKDRLRGGAFGIGLSRNVFDAYRFLIDNYEPGDHLYFFGFSRGAFTARSIVGMVRNCGILRRENADRIAEAWSLYRNSADKPTGVAASLFRRAYSYDPRIRFIGVWDTVGALGVPALGPRWLRPVVRRLNHRWEFHDTKLSTRVDGAFHALAIDERRAAFEPTLWHQQPGVQGQELKQVWFSGVHCDVGGGYTDTSLSDIALLWMVERAREYGLEFRPGAFSPEGPIRITPGESVEFRVAPDPMASPHPSRAGLYRLVKPFNRPIGEATDKDGRADGFEYLATTAKEHYDGDPGYRPPSLVTYLEHPERVRLEPVPRGATPGDDAPPT</sequence>
<evidence type="ECO:0000313" key="4">
    <source>
        <dbReference type="Proteomes" id="UP001180754"/>
    </source>
</evidence>
<evidence type="ECO:0000256" key="1">
    <source>
        <dbReference type="SAM" id="MobiDB-lite"/>
    </source>
</evidence>
<name>A0ABU2X7Q1_9ACTN</name>
<gene>
    <name evidence="3" type="ORF">RND15_04380</name>
</gene>
<dbReference type="Pfam" id="PF09994">
    <property type="entry name" value="T6SS_Tle1-like_cat"/>
    <property type="match status" value="1"/>
</dbReference>